<organism evidence="2 3">
    <name type="scientific">Synaphobranchus kaupii</name>
    <name type="common">Kaup's arrowtooth eel</name>
    <dbReference type="NCBI Taxonomy" id="118154"/>
    <lineage>
        <taxon>Eukaryota</taxon>
        <taxon>Metazoa</taxon>
        <taxon>Chordata</taxon>
        <taxon>Craniata</taxon>
        <taxon>Vertebrata</taxon>
        <taxon>Euteleostomi</taxon>
        <taxon>Actinopterygii</taxon>
        <taxon>Neopterygii</taxon>
        <taxon>Teleostei</taxon>
        <taxon>Anguilliformes</taxon>
        <taxon>Synaphobranchidae</taxon>
        <taxon>Synaphobranchus</taxon>
    </lineage>
</organism>
<comment type="caution">
    <text evidence="2">The sequence shown here is derived from an EMBL/GenBank/DDBJ whole genome shotgun (WGS) entry which is preliminary data.</text>
</comment>
<feature type="region of interest" description="Disordered" evidence="1">
    <location>
        <begin position="25"/>
        <end position="104"/>
    </location>
</feature>
<reference evidence="2" key="1">
    <citation type="journal article" date="2023" name="Science">
        <title>Genome structures resolve the early diversification of teleost fishes.</title>
        <authorList>
            <person name="Parey E."/>
            <person name="Louis A."/>
            <person name="Montfort J."/>
            <person name="Bouchez O."/>
            <person name="Roques C."/>
            <person name="Iampietro C."/>
            <person name="Lluch J."/>
            <person name="Castinel A."/>
            <person name="Donnadieu C."/>
            <person name="Desvignes T."/>
            <person name="Floi Bucao C."/>
            <person name="Jouanno E."/>
            <person name="Wen M."/>
            <person name="Mejri S."/>
            <person name="Dirks R."/>
            <person name="Jansen H."/>
            <person name="Henkel C."/>
            <person name="Chen W.J."/>
            <person name="Zahm M."/>
            <person name="Cabau C."/>
            <person name="Klopp C."/>
            <person name="Thompson A.W."/>
            <person name="Robinson-Rechavi M."/>
            <person name="Braasch I."/>
            <person name="Lecointre G."/>
            <person name="Bobe J."/>
            <person name="Postlethwait J.H."/>
            <person name="Berthelot C."/>
            <person name="Roest Crollius H."/>
            <person name="Guiguen Y."/>
        </authorList>
    </citation>
    <scope>NUCLEOTIDE SEQUENCE</scope>
    <source>
        <strain evidence="2">WJC10195</strain>
    </source>
</reference>
<gene>
    <name evidence="2" type="ORF">SKAU_G00101650</name>
</gene>
<dbReference type="EMBL" id="JAINUF010000003">
    <property type="protein sequence ID" value="KAJ8370137.1"/>
    <property type="molecule type" value="Genomic_DNA"/>
</dbReference>
<name>A0A9Q1FYW9_SYNKA</name>
<evidence type="ECO:0000256" key="1">
    <source>
        <dbReference type="SAM" id="MobiDB-lite"/>
    </source>
</evidence>
<dbReference type="Proteomes" id="UP001152622">
    <property type="component" value="Chromosome 3"/>
</dbReference>
<feature type="compositionally biased region" description="Basic and acidic residues" evidence="1">
    <location>
        <begin position="70"/>
        <end position="87"/>
    </location>
</feature>
<evidence type="ECO:0000313" key="2">
    <source>
        <dbReference type="EMBL" id="KAJ8370137.1"/>
    </source>
</evidence>
<dbReference type="AlphaFoldDB" id="A0A9Q1FYW9"/>
<proteinExistence type="predicted"/>
<evidence type="ECO:0000313" key="3">
    <source>
        <dbReference type="Proteomes" id="UP001152622"/>
    </source>
</evidence>
<keyword evidence="3" id="KW-1185">Reference proteome</keyword>
<feature type="compositionally biased region" description="Polar residues" evidence="1">
    <location>
        <begin position="25"/>
        <end position="42"/>
    </location>
</feature>
<protein>
    <submittedName>
        <fullName evidence="2">Uncharacterized protein</fullName>
    </submittedName>
</protein>
<sequence>MQKFNQIIFSEEDFTNKLLKKNTSAYSSCNQEKGSSSSTPLTSVKMWNLPPYNQTEIEETRRTSSCQHRGRQDVQKYRDREKEEGTRSRTGRRGNRSEAVPTPVERFIECSPSICSWGSVKGKE</sequence>
<accession>A0A9Q1FYW9</accession>